<gene>
    <name evidence="1" type="ORF">CA14_005483</name>
</gene>
<sequence length="139" mass="15861">MENVLLNGFNDENPFTDDENVPMRFFHLLQAQIDFQSPGIYDSIIKDGTFEQKIEAIWRAQCHDFDLRSVEYFQDCDFISIADEGGKGGLNSDEHWTDHLVSLGVPEYDVVFLCAVLQPDPTKTMTVAEILDTGYLDVY</sequence>
<proteinExistence type="predicted"/>
<dbReference type="EMBL" id="QQZZ01000038">
    <property type="protein sequence ID" value="RMZ45543.1"/>
    <property type="molecule type" value="Genomic_DNA"/>
</dbReference>
<comment type="caution">
    <text evidence="1">The sequence shown here is derived from an EMBL/GenBank/DDBJ whole genome shotgun (WGS) entry which is preliminary data.</text>
</comment>
<accession>A0AB74CHC3</accession>
<dbReference type="AlphaFoldDB" id="A0AB74CHC3"/>
<protein>
    <submittedName>
        <fullName evidence="1">Uncharacterized protein</fullName>
    </submittedName>
</protein>
<organism evidence="1 2">
    <name type="scientific">Aspergillus flavus</name>
    <dbReference type="NCBI Taxonomy" id="5059"/>
    <lineage>
        <taxon>Eukaryota</taxon>
        <taxon>Fungi</taxon>
        <taxon>Dikarya</taxon>
        <taxon>Ascomycota</taxon>
        <taxon>Pezizomycotina</taxon>
        <taxon>Eurotiomycetes</taxon>
        <taxon>Eurotiomycetidae</taxon>
        <taxon>Eurotiales</taxon>
        <taxon>Aspergillaceae</taxon>
        <taxon>Aspergillus</taxon>
        <taxon>Aspergillus subgen. Circumdati</taxon>
    </lineage>
</organism>
<evidence type="ECO:0000313" key="1">
    <source>
        <dbReference type="EMBL" id="RMZ45543.1"/>
    </source>
</evidence>
<name>A0AB74CHC3_ASPFL</name>
<evidence type="ECO:0000313" key="2">
    <source>
        <dbReference type="Proteomes" id="UP000275480"/>
    </source>
</evidence>
<dbReference type="Proteomes" id="UP000275480">
    <property type="component" value="Unassembled WGS sequence"/>
</dbReference>
<reference evidence="1 2" key="1">
    <citation type="submission" date="2018-07" db="EMBL/GenBank/DDBJ databases">
        <title>Identification of spontaneous genetic mutation associated with occurrence of a yellow conidial color mutant of Aspergillus flavus.</title>
        <authorList>
            <person name="Chang P.-K."/>
            <person name="Mack B.M."/>
            <person name="Scharfenstein L."/>
            <person name="Gilbert M.K."/>
        </authorList>
    </citation>
    <scope>NUCLEOTIDE SEQUENCE [LARGE SCALE GENOMIC DNA]</scope>
    <source>
        <strain evidence="1 2">CA14</strain>
    </source>
</reference>